<dbReference type="SUPFAM" id="SSF141000">
    <property type="entry name" value="Glu-tRNAGln amidotransferase C subunit"/>
    <property type="match status" value="1"/>
</dbReference>
<dbReference type="InterPro" id="IPR036113">
    <property type="entry name" value="Asp/Glu-ADT_sf_sub_c"/>
</dbReference>
<evidence type="ECO:0000313" key="1">
    <source>
        <dbReference type="EMBL" id="OGC78033.1"/>
    </source>
</evidence>
<accession>A0A1F4XAD1</accession>
<reference evidence="1 2" key="1">
    <citation type="journal article" date="2016" name="Nat. Commun.">
        <title>Thousands of microbial genomes shed light on interconnected biogeochemical processes in an aquifer system.</title>
        <authorList>
            <person name="Anantharaman K."/>
            <person name="Brown C.T."/>
            <person name="Hug L.A."/>
            <person name="Sharon I."/>
            <person name="Castelle C.J."/>
            <person name="Probst A.J."/>
            <person name="Thomas B.C."/>
            <person name="Singh A."/>
            <person name="Wilkins M.J."/>
            <person name="Karaoz U."/>
            <person name="Brodie E.L."/>
            <person name="Williams K.H."/>
            <person name="Hubbard S.S."/>
            <person name="Banfield J.F."/>
        </authorList>
    </citation>
    <scope>NUCLEOTIDE SEQUENCE [LARGE SCALE GENOMIC DNA]</scope>
</reference>
<dbReference type="EMBL" id="MEWG01000008">
    <property type="protein sequence ID" value="OGC78033.1"/>
    <property type="molecule type" value="Genomic_DNA"/>
</dbReference>
<dbReference type="Pfam" id="PF02686">
    <property type="entry name" value="GatC"/>
    <property type="match status" value="1"/>
</dbReference>
<organism evidence="1 2">
    <name type="scientific">candidate division WWE3 bacterium RIFOXYD1_FULL_39_9</name>
    <dbReference type="NCBI Taxonomy" id="1802649"/>
    <lineage>
        <taxon>Bacteria</taxon>
        <taxon>Katanobacteria</taxon>
    </lineage>
</organism>
<dbReference type="Proteomes" id="UP000176815">
    <property type="component" value="Unassembled WGS sequence"/>
</dbReference>
<gene>
    <name evidence="1" type="ORF">A2619_03045</name>
</gene>
<evidence type="ECO:0008006" key="3">
    <source>
        <dbReference type="Google" id="ProtNLM"/>
    </source>
</evidence>
<evidence type="ECO:0000313" key="2">
    <source>
        <dbReference type="Proteomes" id="UP000176815"/>
    </source>
</evidence>
<comment type="caution">
    <text evidence="1">The sequence shown here is derived from an EMBL/GenBank/DDBJ whole genome shotgun (WGS) entry which is preliminary data.</text>
</comment>
<dbReference type="GO" id="GO:0006450">
    <property type="term" value="P:regulation of translational fidelity"/>
    <property type="evidence" value="ECO:0007669"/>
    <property type="project" value="InterPro"/>
</dbReference>
<sequence length="99" mass="11195">MTKKLIDIEQVKKVSKLTKLNIEGQEEVFVNLFNETLNYVGILDELDTTNTPETYQVTGLTNVFQKEDAPTNTLDREGAEKNAKDIINGLFATKAVFER</sequence>
<name>A0A1F4XAD1_UNCKA</name>
<proteinExistence type="predicted"/>
<dbReference type="InterPro" id="IPR003837">
    <property type="entry name" value="GatC"/>
</dbReference>
<dbReference type="AlphaFoldDB" id="A0A1F4XAD1"/>
<protein>
    <recommendedName>
        <fullName evidence="3">Aspartyl/glutamyl-tRNA(Asn/Gln) amidotransferase subunit C</fullName>
    </recommendedName>
</protein>